<keyword evidence="2" id="KW-0472">Membrane</keyword>
<evidence type="ECO:0000313" key="3">
    <source>
        <dbReference type="EMBL" id="KAJ5724715.1"/>
    </source>
</evidence>
<dbReference type="Proteomes" id="UP001215712">
    <property type="component" value="Unassembled WGS sequence"/>
</dbReference>
<keyword evidence="4" id="KW-1185">Reference proteome</keyword>
<comment type="caution">
    <text evidence="3">The sequence shown here is derived from an EMBL/GenBank/DDBJ whole genome shotgun (WGS) entry which is preliminary data.</text>
</comment>
<evidence type="ECO:0000256" key="1">
    <source>
        <dbReference type="SAM" id="MobiDB-lite"/>
    </source>
</evidence>
<dbReference type="EMBL" id="JAQJAN010000008">
    <property type="protein sequence ID" value="KAJ5724715.1"/>
    <property type="molecule type" value="Genomic_DNA"/>
</dbReference>
<sequence>MTLSDSAIIVIVLVACLAVTALGAALFRHRTPVEEEARSMNQTHEQSKYMRTVRMTNYGHLKRESLGAARDLESRYTSEEASNYGNYYPQAHEASTPSTNM</sequence>
<name>A0AAD6HLF5_9EURO</name>
<evidence type="ECO:0000256" key="2">
    <source>
        <dbReference type="SAM" id="Phobius"/>
    </source>
</evidence>
<feature type="region of interest" description="Disordered" evidence="1">
    <location>
        <begin position="80"/>
        <end position="101"/>
    </location>
</feature>
<proteinExistence type="predicted"/>
<reference evidence="3" key="2">
    <citation type="submission" date="2023-01" db="EMBL/GenBank/DDBJ databases">
        <authorList>
            <person name="Petersen C."/>
        </authorList>
    </citation>
    <scope>NUCLEOTIDE SEQUENCE</scope>
    <source>
        <strain evidence="3">IBT 17514</strain>
    </source>
</reference>
<protein>
    <submittedName>
        <fullName evidence="3">Uncharacterized protein</fullName>
    </submittedName>
</protein>
<keyword evidence="2" id="KW-0812">Transmembrane</keyword>
<evidence type="ECO:0000313" key="4">
    <source>
        <dbReference type="Proteomes" id="UP001215712"/>
    </source>
</evidence>
<reference evidence="3" key="1">
    <citation type="journal article" date="2023" name="IMA Fungus">
        <title>Comparative genomic study of the Penicillium genus elucidates a diverse pangenome and 15 lateral gene transfer events.</title>
        <authorList>
            <person name="Petersen C."/>
            <person name="Sorensen T."/>
            <person name="Nielsen M.R."/>
            <person name="Sondergaard T.E."/>
            <person name="Sorensen J.L."/>
            <person name="Fitzpatrick D.A."/>
            <person name="Frisvad J.C."/>
            <person name="Nielsen K.L."/>
        </authorList>
    </citation>
    <scope>NUCLEOTIDE SEQUENCE</scope>
    <source>
        <strain evidence="3">IBT 17514</strain>
    </source>
</reference>
<keyword evidence="2" id="KW-1133">Transmembrane helix</keyword>
<feature type="transmembrane region" description="Helical" evidence="2">
    <location>
        <begin position="6"/>
        <end position="27"/>
    </location>
</feature>
<accession>A0AAD6HLF5</accession>
<organism evidence="3 4">
    <name type="scientific">Penicillium malachiteum</name>
    <dbReference type="NCBI Taxonomy" id="1324776"/>
    <lineage>
        <taxon>Eukaryota</taxon>
        <taxon>Fungi</taxon>
        <taxon>Dikarya</taxon>
        <taxon>Ascomycota</taxon>
        <taxon>Pezizomycotina</taxon>
        <taxon>Eurotiomycetes</taxon>
        <taxon>Eurotiomycetidae</taxon>
        <taxon>Eurotiales</taxon>
        <taxon>Aspergillaceae</taxon>
        <taxon>Penicillium</taxon>
    </lineage>
</organism>
<dbReference type="AlphaFoldDB" id="A0AAD6HLF5"/>
<gene>
    <name evidence="3" type="ORF">N7493_006443</name>
</gene>